<evidence type="ECO:0000256" key="8">
    <source>
        <dbReference type="SAM" id="Phobius"/>
    </source>
</evidence>
<feature type="transmembrane region" description="Helical" evidence="8">
    <location>
        <begin position="187"/>
        <end position="208"/>
    </location>
</feature>
<evidence type="ECO:0000256" key="2">
    <source>
        <dbReference type="ARBA" id="ARBA00022475"/>
    </source>
</evidence>
<dbReference type="InterPro" id="IPR052175">
    <property type="entry name" value="ComplexI-like_HydComp"/>
</dbReference>
<dbReference type="PANTHER" id="PTHR42682:SF5">
    <property type="entry name" value="HYDROGENASE-4 COMPONENT F"/>
    <property type="match status" value="1"/>
</dbReference>
<evidence type="ECO:0000256" key="7">
    <source>
        <dbReference type="RuleBase" id="RU000320"/>
    </source>
</evidence>
<protein>
    <submittedName>
        <fullName evidence="10">Hydrogenase-4 component F</fullName>
        <ecNumber evidence="10">1.-.-.-</ecNumber>
    </submittedName>
</protein>
<feature type="transmembrane region" description="Helical" evidence="8">
    <location>
        <begin position="343"/>
        <end position="366"/>
    </location>
</feature>
<feature type="domain" description="NADH:quinone oxidoreductase/Mrp antiporter transmembrane" evidence="9">
    <location>
        <begin position="151"/>
        <end position="446"/>
    </location>
</feature>
<dbReference type="Pfam" id="PF00361">
    <property type="entry name" value="Proton_antipo_M"/>
    <property type="match status" value="1"/>
</dbReference>
<comment type="caution">
    <text evidence="10">The sequence shown here is derived from an EMBL/GenBank/DDBJ whole genome shotgun (WGS) entry which is preliminary data.</text>
</comment>
<reference evidence="10 11" key="1">
    <citation type="submission" date="2020-07" db="EMBL/GenBank/DDBJ databases">
        <title>Sequencing the genomes of 1000 actinobacteria strains.</title>
        <authorList>
            <person name="Klenk H.-P."/>
        </authorList>
    </citation>
    <scope>NUCLEOTIDE SEQUENCE [LARGE SCALE GENOMIC DNA]</scope>
    <source>
        <strain evidence="10 11">DSM 19970</strain>
    </source>
</reference>
<keyword evidence="6 8" id="KW-0472">Membrane</keyword>
<dbReference type="PANTHER" id="PTHR42682">
    <property type="entry name" value="HYDROGENASE-4 COMPONENT F"/>
    <property type="match status" value="1"/>
</dbReference>
<keyword evidence="5 10" id="KW-0560">Oxidoreductase</keyword>
<dbReference type="EMBL" id="JACBZO010000001">
    <property type="protein sequence ID" value="NYI41482.1"/>
    <property type="molecule type" value="Genomic_DNA"/>
</dbReference>
<dbReference type="InterPro" id="IPR001750">
    <property type="entry name" value="ND/Mrp_TM"/>
</dbReference>
<feature type="transmembrane region" description="Helical" evidence="8">
    <location>
        <begin position="403"/>
        <end position="425"/>
    </location>
</feature>
<comment type="subcellular location">
    <subcellularLocation>
        <location evidence="1">Cell membrane</location>
        <topology evidence="1">Multi-pass membrane protein</topology>
    </subcellularLocation>
    <subcellularLocation>
        <location evidence="7">Membrane</location>
        <topology evidence="7">Multi-pass membrane protein</topology>
    </subcellularLocation>
</comment>
<dbReference type="GO" id="GO:0042773">
    <property type="term" value="P:ATP synthesis coupled electron transport"/>
    <property type="evidence" value="ECO:0007669"/>
    <property type="project" value="InterPro"/>
</dbReference>
<feature type="transmembrane region" description="Helical" evidence="8">
    <location>
        <begin position="134"/>
        <end position="152"/>
    </location>
</feature>
<sequence>MATGTAMAMLMANGLLPQGPLPDRGVTAAVVLLVPVVVPALAAGLAAVLGWRRWVAWVAVAASAAVLVAGIAAAVATVDGSVLAVGGVLRADALTSAMLLVIGGVSVIATWASVEYIGGELGAQKTTARGARRYAILVALFISTMAGTVLAANLGVMWAGIEATTIVTAFLVGHHGGRRAVEATWKYVIICSVGIALAYLGTVLVYYASQHSGGADGLKGTLDWTTLVAHADRLDPGVMRIAVVLLVLGFGTKVGLVPLHSWLPDAHSEAPAPVSALMSGVLLSVAGYALLRYRVIAVAALDPAFVRALLLVVGIGSVVFAASMMIAQRDYKRLLAYSSMEHMGLVTIGMAVGTPLAIAALLLHVLGHGLAKAVLFCASGQVLELTGTTRMDGVRGLLVRRPALAGVFALGIAALLGLPPFSLFASELALARATAGAGLSWVVGVALVLLLVVFVAIARPVAGMLFGPYDATDRGHADHGDTHEHPASVGAATARRWPSIVPLALGLVALVALGVAAPLDGLLQSAAAIVGTR</sequence>
<accession>A0A7Y9Z9V6</accession>
<feature type="transmembrane region" description="Helical" evidence="8">
    <location>
        <begin position="237"/>
        <end position="259"/>
    </location>
</feature>
<gene>
    <name evidence="10" type="ORF">BKA03_001601</name>
</gene>
<proteinExistence type="predicted"/>
<dbReference type="InterPro" id="IPR003918">
    <property type="entry name" value="NADH_UbQ_OxRdtase"/>
</dbReference>
<dbReference type="AlphaFoldDB" id="A0A7Y9Z9V6"/>
<dbReference type="EC" id="1.-.-.-" evidence="10"/>
<feature type="transmembrane region" description="Helical" evidence="8">
    <location>
        <begin position="303"/>
        <end position="322"/>
    </location>
</feature>
<keyword evidence="2" id="KW-1003">Cell membrane</keyword>
<dbReference type="GO" id="GO:0008137">
    <property type="term" value="F:NADH dehydrogenase (ubiquinone) activity"/>
    <property type="evidence" value="ECO:0007669"/>
    <property type="project" value="InterPro"/>
</dbReference>
<keyword evidence="3 7" id="KW-0812">Transmembrane</keyword>
<feature type="transmembrane region" description="Helical" evidence="8">
    <location>
        <begin position="26"/>
        <end position="47"/>
    </location>
</feature>
<feature type="transmembrane region" description="Helical" evidence="8">
    <location>
        <begin position="54"/>
        <end position="76"/>
    </location>
</feature>
<feature type="transmembrane region" description="Helical" evidence="8">
    <location>
        <begin position="96"/>
        <end position="114"/>
    </location>
</feature>
<name>A0A7Y9Z9V6_9MICO</name>
<evidence type="ECO:0000256" key="6">
    <source>
        <dbReference type="ARBA" id="ARBA00023136"/>
    </source>
</evidence>
<feature type="transmembrane region" description="Helical" evidence="8">
    <location>
        <begin position="437"/>
        <end position="458"/>
    </location>
</feature>
<dbReference type="GO" id="GO:0005886">
    <property type="term" value="C:plasma membrane"/>
    <property type="evidence" value="ECO:0007669"/>
    <property type="project" value="UniProtKB-SubCell"/>
</dbReference>
<evidence type="ECO:0000256" key="5">
    <source>
        <dbReference type="ARBA" id="ARBA00023002"/>
    </source>
</evidence>
<feature type="transmembrane region" description="Helical" evidence="8">
    <location>
        <begin position="500"/>
        <end position="523"/>
    </location>
</feature>
<evidence type="ECO:0000256" key="3">
    <source>
        <dbReference type="ARBA" id="ARBA00022692"/>
    </source>
</evidence>
<keyword evidence="4 8" id="KW-1133">Transmembrane helix</keyword>
<keyword evidence="11" id="KW-1185">Reference proteome</keyword>
<dbReference type="PRINTS" id="PR01437">
    <property type="entry name" value="NUOXDRDTASE4"/>
</dbReference>
<evidence type="ECO:0000313" key="11">
    <source>
        <dbReference type="Proteomes" id="UP000547973"/>
    </source>
</evidence>
<dbReference type="GO" id="GO:0016491">
    <property type="term" value="F:oxidoreductase activity"/>
    <property type="evidence" value="ECO:0007669"/>
    <property type="project" value="UniProtKB-KW"/>
</dbReference>
<dbReference type="Proteomes" id="UP000547973">
    <property type="component" value="Unassembled WGS sequence"/>
</dbReference>
<evidence type="ECO:0000256" key="1">
    <source>
        <dbReference type="ARBA" id="ARBA00004651"/>
    </source>
</evidence>
<evidence type="ECO:0000256" key="4">
    <source>
        <dbReference type="ARBA" id="ARBA00022989"/>
    </source>
</evidence>
<evidence type="ECO:0000259" key="9">
    <source>
        <dbReference type="Pfam" id="PF00361"/>
    </source>
</evidence>
<evidence type="ECO:0000313" key="10">
    <source>
        <dbReference type="EMBL" id="NYI41482.1"/>
    </source>
</evidence>
<organism evidence="10 11">
    <name type="scientific">Demequina lutea</name>
    <dbReference type="NCBI Taxonomy" id="431489"/>
    <lineage>
        <taxon>Bacteria</taxon>
        <taxon>Bacillati</taxon>
        <taxon>Actinomycetota</taxon>
        <taxon>Actinomycetes</taxon>
        <taxon>Micrococcales</taxon>
        <taxon>Demequinaceae</taxon>
        <taxon>Demequina</taxon>
    </lineage>
</organism>
<dbReference type="RefSeq" id="WP_257020118.1">
    <property type="nucleotide sequence ID" value="NZ_JACBZO010000001.1"/>
</dbReference>
<feature type="transmembrane region" description="Helical" evidence="8">
    <location>
        <begin position="271"/>
        <end position="291"/>
    </location>
</feature>